<name>A0ACD4NK47_9HYPH</name>
<keyword evidence="2" id="KW-1185">Reference proteome</keyword>
<reference evidence="1" key="1">
    <citation type="submission" date="2022-11" db="EMBL/GenBank/DDBJ databases">
        <title>beta-Carotene-producing bacterium, Jeongeuplla avenae sp. nov., alleviates the salt stress of Arabidopsis seedlings.</title>
        <authorList>
            <person name="Jiang L."/>
            <person name="Lee J."/>
        </authorList>
    </citation>
    <scope>NUCLEOTIDE SEQUENCE</scope>
    <source>
        <strain evidence="1">DY_R2A_6</strain>
    </source>
</reference>
<keyword evidence="1" id="KW-0540">Nuclease</keyword>
<evidence type="ECO:0000313" key="1">
    <source>
        <dbReference type="EMBL" id="WAJ27156.1"/>
    </source>
</evidence>
<evidence type="ECO:0000313" key="2">
    <source>
        <dbReference type="Proteomes" id="UP001163223"/>
    </source>
</evidence>
<dbReference type="EMBL" id="CP113520">
    <property type="protein sequence ID" value="WAJ27156.1"/>
    <property type="molecule type" value="Genomic_DNA"/>
</dbReference>
<organism evidence="1 2">
    <name type="scientific">Antarcticirhabdus aurantiaca</name>
    <dbReference type="NCBI Taxonomy" id="2606717"/>
    <lineage>
        <taxon>Bacteria</taxon>
        <taxon>Pseudomonadati</taxon>
        <taxon>Pseudomonadota</taxon>
        <taxon>Alphaproteobacteria</taxon>
        <taxon>Hyphomicrobiales</taxon>
        <taxon>Aurantimonadaceae</taxon>
        <taxon>Antarcticirhabdus</taxon>
    </lineage>
</organism>
<gene>
    <name evidence="1" type="ORF">OXU80_20200</name>
</gene>
<keyword evidence="1" id="KW-0255">Endonuclease</keyword>
<dbReference type="Proteomes" id="UP001163223">
    <property type="component" value="Chromosome"/>
</dbReference>
<accession>A0ACD4NK47</accession>
<proteinExistence type="predicted"/>
<keyword evidence="1" id="KW-0378">Hydrolase</keyword>
<protein>
    <submittedName>
        <fullName evidence="1">HNH endonuclease signature motif containing protein</fullName>
    </submittedName>
</protein>
<sequence length="127" mass="14196">MSTPMIDNPLGGRAVPEWIGAHPDAKVPDKVRDRILARAEGRCHISGIEIRGKDWELEHIKPLSMGGEHRETNLAPALAEPHRAKTAAEAAGRAKADRIRRKLNGTWPKTKHPLRSRGFSKRENGYR</sequence>